<reference evidence="3 4" key="1">
    <citation type="submission" date="2020-06" db="EMBL/GenBank/DDBJ databases">
        <title>Transcriptomic and genomic resources for Thalictrum thalictroides and T. hernandezii: Facilitating candidate gene discovery in an emerging model plant lineage.</title>
        <authorList>
            <person name="Arias T."/>
            <person name="Riano-Pachon D.M."/>
            <person name="Di Stilio V.S."/>
        </authorList>
    </citation>
    <scope>NUCLEOTIDE SEQUENCE [LARGE SCALE GENOMIC DNA]</scope>
    <source>
        <strain evidence="4">cv. WT478/WT964</strain>
        <tissue evidence="3">Leaves</tissue>
    </source>
</reference>
<keyword evidence="4" id="KW-1185">Reference proteome</keyword>
<dbReference type="PANTHER" id="PTHR36766:SF70">
    <property type="entry name" value="DISEASE RESISTANCE PROTEIN RGA4"/>
    <property type="match status" value="1"/>
</dbReference>
<sequence>MIKGYQGALLPSWMTLLHNLRKIQLFRCWNCETLPPLGQLPRLQVLKISELSSLKCIGVEFCGEVGRQLKGFPSLEDLSLEMMPDLEKWEFPLLNDALFPCLRNLRLWNCPKLETPSIFTALQTLIISHKGSILPGEIENLTILKSLEIEDCYDIPDEIGNLNALESLHICNCEKLIFLPAEGLQKLTSLNLNSFDIFICKSLQTLPAMGRMIQEGTMMKSSCCSLVVLRIHCCDSLTSVSEGLAYLSSLQTLSIHSCDELELKREDFQHLTCLRDLRLVCLPKLIYVPDVQNLTALQSLSFNSDQNLRILPEGIQQHLTSLQSLQVHECHPDLHKRLEKNKGVDWPNISHIPEIDIRP</sequence>
<protein>
    <submittedName>
        <fullName evidence="3">Disease resistance protein rga2</fullName>
    </submittedName>
</protein>
<organism evidence="3 4">
    <name type="scientific">Thalictrum thalictroides</name>
    <name type="common">Rue-anemone</name>
    <name type="synonym">Anemone thalictroides</name>
    <dbReference type="NCBI Taxonomy" id="46969"/>
    <lineage>
        <taxon>Eukaryota</taxon>
        <taxon>Viridiplantae</taxon>
        <taxon>Streptophyta</taxon>
        <taxon>Embryophyta</taxon>
        <taxon>Tracheophyta</taxon>
        <taxon>Spermatophyta</taxon>
        <taxon>Magnoliopsida</taxon>
        <taxon>Ranunculales</taxon>
        <taxon>Ranunculaceae</taxon>
        <taxon>Thalictroideae</taxon>
        <taxon>Thalictrum</taxon>
    </lineage>
</organism>
<gene>
    <name evidence="3" type="ORF">FRX31_029168</name>
</gene>
<dbReference type="AlphaFoldDB" id="A0A7J6VAP8"/>
<evidence type="ECO:0000313" key="4">
    <source>
        <dbReference type="Proteomes" id="UP000554482"/>
    </source>
</evidence>
<name>A0A7J6VAP8_THATH</name>
<dbReference type="InterPro" id="IPR056789">
    <property type="entry name" value="LRR_R13L1-DRL21"/>
</dbReference>
<dbReference type="Gene3D" id="3.80.10.10">
    <property type="entry name" value="Ribonuclease Inhibitor"/>
    <property type="match status" value="3"/>
</dbReference>
<feature type="domain" description="R13L1/DRL21-like LRR repeat region" evidence="2">
    <location>
        <begin position="2"/>
        <end position="50"/>
    </location>
</feature>
<evidence type="ECO:0000313" key="3">
    <source>
        <dbReference type="EMBL" id="KAF5181245.1"/>
    </source>
</evidence>
<dbReference type="SUPFAM" id="SSF52047">
    <property type="entry name" value="RNI-like"/>
    <property type="match status" value="1"/>
</dbReference>
<dbReference type="OrthoDB" id="849094at2759"/>
<dbReference type="InterPro" id="IPR032675">
    <property type="entry name" value="LRR_dom_sf"/>
</dbReference>
<dbReference type="PANTHER" id="PTHR36766">
    <property type="entry name" value="PLANT BROAD-SPECTRUM MILDEW RESISTANCE PROTEIN RPW8"/>
    <property type="match status" value="1"/>
</dbReference>
<comment type="caution">
    <text evidence="3">The sequence shown here is derived from an EMBL/GenBank/DDBJ whole genome shotgun (WGS) entry which is preliminary data.</text>
</comment>
<dbReference type="EMBL" id="JABWDY010036406">
    <property type="protein sequence ID" value="KAF5181245.1"/>
    <property type="molecule type" value="Genomic_DNA"/>
</dbReference>
<proteinExistence type="predicted"/>
<evidence type="ECO:0000256" key="1">
    <source>
        <dbReference type="ARBA" id="ARBA00022614"/>
    </source>
</evidence>
<evidence type="ECO:0000259" key="2">
    <source>
        <dbReference type="Pfam" id="PF25019"/>
    </source>
</evidence>
<accession>A0A7J6VAP8</accession>
<keyword evidence="1" id="KW-0433">Leucine-rich repeat</keyword>
<dbReference type="Pfam" id="PF25019">
    <property type="entry name" value="LRR_R13L1-DRL21"/>
    <property type="match status" value="1"/>
</dbReference>
<dbReference type="Proteomes" id="UP000554482">
    <property type="component" value="Unassembled WGS sequence"/>
</dbReference>